<keyword evidence="2" id="KW-1185">Reference proteome</keyword>
<reference evidence="1 2" key="1">
    <citation type="journal article" date="2022" name="Allergy">
        <title>Genome assembly and annotation of Periplaneta americana reveal a comprehensive cockroach allergen profile.</title>
        <authorList>
            <person name="Wang L."/>
            <person name="Xiong Q."/>
            <person name="Saelim N."/>
            <person name="Wang L."/>
            <person name="Nong W."/>
            <person name="Wan A.T."/>
            <person name="Shi M."/>
            <person name="Liu X."/>
            <person name="Cao Q."/>
            <person name="Hui J.H.L."/>
            <person name="Sookrung N."/>
            <person name="Leung T.F."/>
            <person name="Tungtrongchitr A."/>
            <person name="Tsui S.K.W."/>
        </authorList>
    </citation>
    <scope>NUCLEOTIDE SEQUENCE [LARGE SCALE GENOMIC DNA]</scope>
    <source>
        <strain evidence="1">PWHHKU_190912</strain>
    </source>
</reference>
<sequence>MGDAVTWKTAMLRNRDGSSYCDGNDDIAKLVKDKKAAYLKYLNLKTDENLIEYKKLSAIVSREVRKIKRTSWEKYIGDIEHDVHGRQDKAYKILKHLNNQTRDNLKLNLIPQEEWTSYFKGLWTEETDEEIVSTLIDENVDPISFEELETTINNSHYNELRSGWVEEKIMDVPYEDHVTNEGTNSAGHLVHKTFQFFLADDPKPAVDSGINKLSFAARIFLDTKFFNLDHKFSIGLRSSSSGVMLLIAKGRGESVGIGHRVISDMHDVIRLLIPALYKNQSDSLMAADGDCHHLCKLMAPVRHRWSINDVIGGIRNTVMPSDCSPAIDIYNFRCRESNPSIALRKATTRHVINL</sequence>
<organism evidence="1 2">
    <name type="scientific">Periplaneta americana</name>
    <name type="common">American cockroach</name>
    <name type="synonym">Blatta americana</name>
    <dbReference type="NCBI Taxonomy" id="6978"/>
    <lineage>
        <taxon>Eukaryota</taxon>
        <taxon>Metazoa</taxon>
        <taxon>Ecdysozoa</taxon>
        <taxon>Arthropoda</taxon>
        <taxon>Hexapoda</taxon>
        <taxon>Insecta</taxon>
        <taxon>Pterygota</taxon>
        <taxon>Neoptera</taxon>
        <taxon>Polyneoptera</taxon>
        <taxon>Dictyoptera</taxon>
        <taxon>Blattodea</taxon>
        <taxon>Blattoidea</taxon>
        <taxon>Blattidae</taxon>
        <taxon>Blattinae</taxon>
        <taxon>Periplaneta</taxon>
    </lineage>
</organism>
<dbReference type="Proteomes" id="UP001148838">
    <property type="component" value="Unassembled WGS sequence"/>
</dbReference>
<evidence type="ECO:0000313" key="2">
    <source>
        <dbReference type="Proteomes" id="UP001148838"/>
    </source>
</evidence>
<comment type="caution">
    <text evidence="1">The sequence shown here is derived from an EMBL/GenBank/DDBJ whole genome shotgun (WGS) entry which is preliminary data.</text>
</comment>
<gene>
    <name evidence="1" type="ORF">ANN_06005</name>
</gene>
<accession>A0ABQ8TE43</accession>
<name>A0ABQ8TE43_PERAM</name>
<proteinExistence type="predicted"/>
<dbReference type="EMBL" id="JAJSOF020000011">
    <property type="protein sequence ID" value="KAJ4444214.1"/>
    <property type="molecule type" value="Genomic_DNA"/>
</dbReference>
<evidence type="ECO:0000313" key="1">
    <source>
        <dbReference type="EMBL" id="KAJ4444214.1"/>
    </source>
</evidence>
<protein>
    <submittedName>
        <fullName evidence="1">Uncharacterized protein</fullName>
    </submittedName>
</protein>